<feature type="compositionally biased region" description="Basic and acidic residues" evidence="1">
    <location>
        <begin position="75"/>
        <end position="86"/>
    </location>
</feature>
<feature type="compositionally biased region" description="Low complexity" evidence="1">
    <location>
        <begin position="1"/>
        <end position="23"/>
    </location>
</feature>
<feature type="compositionally biased region" description="Low complexity" evidence="1">
    <location>
        <begin position="45"/>
        <end position="56"/>
    </location>
</feature>
<reference evidence="2" key="2">
    <citation type="submission" date="2020-05" db="UniProtKB">
        <authorList>
            <consortium name="EnsemblMetazoa"/>
        </authorList>
    </citation>
    <scope>IDENTIFICATION</scope>
    <source>
        <strain evidence="2">IAEA</strain>
    </source>
</reference>
<keyword evidence="3" id="KW-1185">Reference proteome</keyword>
<sequence length="179" mass="20379">MSTASNSGSDSDSDSCSDSSCSDTRSRSSRSDTRSRSSHSDTRSRNSSSADSTTHSGRYREYHRNESGSVRRHPRPIDNRSRRDMSPNDNNRNHQTLEAAPMQDSADFVQPEDSWEDEEEKKDEEKVQKINTATKTPIKPATLLLLQEDAEEKRLANMTPEEKVAEKLRLQKLQEEKDF</sequence>
<protein>
    <submittedName>
        <fullName evidence="2">Uncharacterized protein</fullName>
    </submittedName>
</protein>
<feature type="compositionally biased region" description="Basic and acidic residues" evidence="1">
    <location>
        <begin position="24"/>
        <end position="44"/>
    </location>
</feature>
<reference evidence="3" key="1">
    <citation type="submission" date="2014-03" db="EMBL/GenBank/DDBJ databases">
        <authorList>
            <person name="Aksoy S."/>
            <person name="Warren W."/>
            <person name="Wilson R.K."/>
        </authorList>
    </citation>
    <scope>NUCLEOTIDE SEQUENCE [LARGE SCALE GENOMIC DNA]</scope>
    <source>
        <strain evidence="3">IAEA</strain>
    </source>
</reference>
<proteinExistence type="predicted"/>
<name>A0A1B0AF12_GLOPL</name>
<dbReference type="STRING" id="7398.A0A1B0AF12"/>
<feature type="region of interest" description="Disordered" evidence="1">
    <location>
        <begin position="1"/>
        <end position="130"/>
    </location>
</feature>
<feature type="compositionally biased region" description="Acidic residues" evidence="1">
    <location>
        <begin position="113"/>
        <end position="122"/>
    </location>
</feature>
<evidence type="ECO:0000256" key="1">
    <source>
        <dbReference type="SAM" id="MobiDB-lite"/>
    </source>
</evidence>
<dbReference type="Proteomes" id="UP000092445">
    <property type="component" value="Unassembled WGS sequence"/>
</dbReference>
<dbReference type="EnsemblMetazoa" id="GPAI043718-RA">
    <property type="protein sequence ID" value="GPAI043718-PA"/>
    <property type="gene ID" value="GPAI043718"/>
</dbReference>
<organism evidence="2 3">
    <name type="scientific">Glossina pallidipes</name>
    <name type="common">Tsetse fly</name>
    <dbReference type="NCBI Taxonomy" id="7398"/>
    <lineage>
        <taxon>Eukaryota</taxon>
        <taxon>Metazoa</taxon>
        <taxon>Ecdysozoa</taxon>
        <taxon>Arthropoda</taxon>
        <taxon>Hexapoda</taxon>
        <taxon>Insecta</taxon>
        <taxon>Pterygota</taxon>
        <taxon>Neoptera</taxon>
        <taxon>Endopterygota</taxon>
        <taxon>Diptera</taxon>
        <taxon>Brachycera</taxon>
        <taxon>Muscomorpha</taxon>
        <taxon>Hippoboscoidea</taxon>
        <taxon>Glossinidae</taxon>
        <taxon>Glossina</taxon>
    </lineage>
</organism>
<evidence type="ECO:0000313" key="3">
    <source>
        <dbReference type="Proteomes" id="UP000092445"/>
    </source>
</evidence>
<dbReference type="AlphaFoldDB" id="A0A1B0AF12"/>
<dbReference type="VEuPathDB" id="VectorBase:GPAI043718"/>
<accession>A0A1B0AF12</accession>
<evidence type="ECO:0000313" key="2">
    <source>
        <dbReference type="EnsemblMetazoa" id="GPAI043718-PA"/>
    </source>
</evidence>
<feature type="compositionally biased region" description="Polar residues" evidence="1">
    <location>
        <begin position="87"/>
        <end position="96"/>
    </location>
</feature>